<reference evidence="4" key="1">
    <citation type="submission" date="2022-03" db="EMBL/GenBank/DDBJ databases">
        <title>Genomic Encyclopedia of Type Strains, Phase III (KMG-III): the genomes of soil and plant-associated and newly described type strains.</title>
        <authorList>
            <person name="Whitman W."/>
        </authorList>
    </citation>
    <scope>NUCLEOTIDE SEQUENCE</scope>
    <source>
        <strain evidence="4">ANL 6-2</strain>
    </source>
</reference>
<evidence type="ECO:0000313" key="4">
    <source>
        <dbReference type="EMBL" id="MCP1673869.1"/>
    </source>
</evidence>
<dbReference type="PANTHER" id="PTHR34606">
    <property type="entry name" value="BON DOMAIN-CONTAINING PROTEIN"/>
    <property type="match status" value="1"/>
</dbReference>
<dbReference type="InterPro" id="IPR007055">
    <property type="entry name" value="BON_dom"/>
</dbReference>
<gene>
    <name evidence="4" type="ORF">J2T57_000968</name>
</gene>
<comment type="caution">
    <text evidence="4">The sequence shown here is derived from an EMBL/GenBank/DDBJ whole genome shotgun (WGS) entry which is preliminary data.</text>
</comment>
<dbReference type="Proteomes" id="UP001205843">
    <property type="component" value="Unassembled WGS sequence"/>
</dbReference>
<feature type="chain" id="PRO_5041919006" evidence="2">
    <location>
        <begin position="26"/>
        <end position="193"/>
    </location>
</feature>
<dbReference type="InterPro" id="IPR014004">
    <property type="entry name" value="Transpt-assoc_nodulatn_dom_bac"/>
</dbReference>
<evidence type="ECO:0000256" key="2">
    <source>
        <dbReference type="SAM" id="SignalP"/>
    </source>
</evidence>
<dbReference type="RefSeq" id="WP_253475088.1">
    <property type="nucleotide sequence ID" value="NZ_JALJXV010000002.1"/>
</dbReference>
<feature type="signal peptide" evidence="2">
    <location>
        <begin position="1"/>
        <end position="25"/>
    </location>
</feature>
<sequence length="193" mass="21618">MIRLWPIAFLLAALLVVGCAPSRVAEQSADAPSGAERSFSEVLADQRLRGRIQGFILNDNELLDRANVNVTVFNRVVLLTGEVPNRDAGMRLANFARSDSNTRHVYNELVVANLSSAFSRSQDRMISTAAGARLMTLNDLPDNFDRDRIRVVTARQRLFLLGAVTREEADIITDALRRVRGVREVVRMFDYLD</sequence>
<keyword evidence="1 2" id="KW-0732">Signal</keyword>
<dbReference type="SMART" id="SM00749">
    <property type="entry name" value="BON"/>
    <property type="match status" value="2"/>
</dbReference>
<dbReference type="EMBL" id="JALJXV010000002">
    <property type="protein sequence ID" value="MCP1673869.1"/>
    <property type="molecule type" value="Genomic_DNA"/>
</dbReference>
<evidence type="ECO:0000259" key="3">
    <source>
        <dbReference type="PROSITE" id="PS50914"/>
    </source>
</evidence>
<evidence type="ECO:0000256" key="1">
    <source>
        <dbReference type="ARBA" id="ARBA00022729"/>
    </source>
</evidence>
<accession>A0AAE3G1M1</accession>
<feature type="domain" description="BON" evidence="3">
    <location>
        <begin position="44"/>
        <end position="113"/>
    </location>
</feature>
<dbReference type="AlphaFoldDB" id="A0AAE3G1M1"/>
<protein>
    <submittedName>
        <fullName evidence="4">Osmotically-inducible protein OsmY</fullName>
    </submittedName>
</protein>
<proteinExistence type="predicted"/>
<keyword evidence="5" id="KW-1185">Reference proteome</keyword>
<dbReference type="PROSITE" id="PS50914">
    <property type="entry name" value="BON"/>
    <property type="match status" value="1"/>
</dbReference>
<name>A0AAE3G1M1_9GAMM</name>
<dbReference type="PANTHER" id="PTHR34606:SF4">
    <property type="entry name" value="OUTER MEMBRANE LIPOPROTEIN DOLP"/>
    <property type="match status" value="1"/>
</dbReference>
<dbReference type="PROSITE" id="PS51257">
    <property type="entry name" value="PROKAR_LIPOPROTEIN"/>
    <property type="match status" value="1"/>
</dbReference>
<organism evidence="4 5">
    <name type="scientific">Natronocella acetinitrilica</name>
    <dbReference type="NCBI Taxonomy" id="414046"/>
    <lineage>
        <taxon>Bacteria</taxon>
        <taxon>Pseudomonadati</taxon>
        <taxon>Pseudomonadota</taxon>
        <taxon>Gammaproteobacteria</taxon>
        <taxon>Chromatiales</taxon>
        <taxon>Ectothiorhodospiraceae</taxon>
        <taxon>Natronocella</taxon>
    </lineage>
</organism>
<evidence type="ECO:0000313" key="5">
    <source>
        <dbReference type="Proteomes" id="UP001205843"/>
    </source>
</evidence>
<dbReference type="InterPro" id="IPR051686">
    <property type="entry name" value="Lipoprotein_DolP"/>
</dbReference>
<dbReference type="Pfam" id="PF04972">
    <property type="entry name" value="BON"/>
    <property type="match status" value="2"/>
</dbReference>